<dbReference type="EMBL" id="CAUJNA010001369">
    <property type="protein sequence ID" value="CAJ1386427.1"/>
    <property type="molecule type" value="Genomic_DNA"/>
</dbReference>
<proteinExistence type="predicted"/>
<feature type="compositionally biased region" description="Basic and acidic residues" evidence="1">
    <location>
        <begin position="107"/>
        <end position="141"/>
    </location>
</feature>
<organism evidence="2 3">
    <name type="scientific">Effrenium voratum</name>
    <dbReference type="NCBI Taxonomy" id="2562239"/>
    <lineage>
        <taxon>Eukaryota</taxon>
        <taxon>Sar</taxon>
        <taxon>Alveolata</taxon>
        <taxon>Dinophyceae</taxon>
        <taxon>Suessiales</taxon>
        <taxon>Symbiodiniaceae</taxon>
        <taxon>Effrenium</taxon>
    </lineage>
</organism>
<reference evidence="2" key="1">
    <citation type="submission" date="2023-08" db="EMBL/GenBank/DDBJ databases">
        <authorList>
            <person name="Chen Y."/>
            <person name="Shah S."/>
            <person name="Dougan E. K."/>
            <person name="Thang M."/>
            <person name="Chan C."/>
        </authorList>
    </citation>
    <scope>NUCLEOTIDE SEQUENCE</scope>
</reference>
<accession>A0AA36IET8</accession>
<dbReference type="Proteomes" id="UP001178507">
    <property type="component" value="Unassembled WGS sequence"/>
</dbReference>
<dbReference type="AlphaFoldDB" id="A0AA36IET8"/>
<evidence type="ECO:0000256" key="1">
    <source>
        <dbReference type="SAM" id="MobiDB-lite"/>
    </source>
</evidence>
<gene>
    <name evidence="2" type="ORF">EVOR1521_LOCUS12780</name>
</gene>
<sequence>MEEQQNARLRKALAALRTRLFGWKQTRRRLSERRSEDAGAGVPVAMQSVQPALSSRSSQGSDALQERRLSQASHSASEWLELGHSMSLPACADEAACPLKAEPSLPVEERTVPREEQLEAEHRPKRRPSQDMDFRDAKFPEEATPSTASFEKDSIAGSQQASSPEGPDGREAHLEVREEGLGRAGR</sequence>
<keyword evidence="3" id="KW-1185">Reference proteome</keyword>
<evidence type="ECO:0000313" key="3">
    <source>
        <dbReference type="Proteomes" id="UP001178507"/>
    </source>
</evidence>
<comment type="caution">
    <text evidence="2">The sequence shown here is derived from an EMBL/GenBank/DDBJ whole genome shotgun (WGS) entry which is preliminary data.</text>
</comment>
<feature type="compositionally biased region" description="Polar residues" evidence="1">
    <location>
        <begin position="47"/>
        <end position="62"/>
    </location>
</feature>
<protein>
    <submittedName>
        <fullName evidence="2">Uncharacterized protein</fullName>
    </submittedName>
</protein>
<feature type="region of interest" description="Disordered" evidence="1">
    <location>
        <begin position="27"/>
        <end position="76"/>
    </location>
</feature>
<feature type="region of interest" description="Disordered" evidence="1">
    <location>
        <begin position="101"/>
        <end position="186"/>
    </location>
</feature>
<name>A0AA36IET8_9DINO</name>
<feature type="compositionally biased region" description="Basic and acidic residues" evidence="1">
    <location>
        <begin position="167"/>
        <end position="186"/>
    </location>
</feature>
<evidence type="ECO:0000313" key="2">
    <source>
        <dbReference type="EMBL" id="CAJ1386427.1"/>
    </source>
</evidence>